<keyword evidence="2" id="KW-1185">Reference proteome</keyword>
<protein>
    <submittedName>
        <fullName evidence="1">Uncharacterized protein</fullName>
    </submittedName>
</protein>
<accession>A0ACC1TE70</accession>
<evidence type="ECO:0000313" key="1">
    <source>
        <dbReference type="EMBL" id="KAJ3559399.1"/>
    </source>
</evidence>
<reference evidence="1" key="1">
    <citation type="submission" date="2022-07" db="EMBL/GenBank/DDBJ databases">
        <title>Genome Sequence of Phlebia brevispora.</title>
        <authorList>
            <person name="Buettner E."/>
        </authorList>
    </citation>
    <scope>NUCLEOTIDE SEQUENCE</scope>
    <source>
        <strain evidence="1">MPL23</strain>
    </source>
</reference>
<proteinExistence type="predicted"/>
<gene>
    <name evidence="1" type="ORF">NM688_g366</name>
</gene>
<comment type="caution">
    <text evidence="1">The sequence shown here is derived from an EMBL/GenBank/DDBJ whole genome shotgun (WGS) entry which is preliminary data.</text>
</comment>
<sequence length="80" mass="9186">MQMCHRQLRFNKSVDCGHVTLTSDTNIDCRDRHCYNSRAHPADCGANGKSPCVCRRYFTQPDRLYRDVRLLSADPARPTS</sequence>
<evidence type="ECO:0000313" key="2">
    <source>
        <dbReference type="Proteomes" id="UP001148662"/>
    </source>
</evidence>
<dbReference type="Proteomes" id="UP001148662">
    <property type="component" value="Unassembled WGS sequence"/>
</dbReference>
<organism evidence="1 2">
    <name type="scientific">Phlebia brevispora</name>
    <dbReference type="NCBI Taxonomy" id="194682"/>
    <lineage>
        <taxon>Eukaryota</taxon>
        <taxon>Fungi</taxon>
        <taxon>Dikarya</taxon>
        <taxon>Basidiomycota</taxon>
        <taxon>Agaricomycotina</taxon>
        <taxon>Agaricomycetes</taxon>
        <taxon>Polyporales</taxon>
        <taxon>Meruliaceae</taxon>
        <taxon>Phlebia</taxon>
    </lineage>
</organism>
<dbReference type="EMBL" id="JANHOG010000028">
    <property type="protein sequence ID" value="KAJ3559399.1"/>
    <property type="molecule type" value="Genomic_DNA"/>
</dbReference>
<name>A0ACC1TE70_9APHY</name>